<sequence>MAIKTAQTSLKVSKKCTAGISMVKTSLKSGFHSLGSWEKIPSAIKAAQNS</sequence>
<dbReference type="GeneID" id="77803989"/>
<accession>A0ABY7D3P2</accession>
<keyword evidence="2" id="KW-1185">Reference proteome</keyword>
<name>A0ABY7D3P2_9BASI</name>
<dbReference type="RefSeq" id="XP_053027055.1">
    <property type="nucleotide sequence ID" value="XM_053163094.1"/>
</dbReference>
<organism evidence="1 2">
    <name type="scientific">Puccinia triticina</name>
    <dbReference type="NCBI Taxonomy" id="208348"/>
    <lineage>
        <taxon>Eukaryota</taxon>
        <taxon>Fungi</taxon>
        <taxon>Dikarya</taxon>
        <taxon>Basidiomycota</taxon>
        <taxon>Pucciniomycotina</taxon>
        <taxon>Pucciniomycetes</taxon>
        <taxon>Pucciniales</taxon>
        <taxon>Pucciniaceae</taxon>
        <taxon>Puccinia</taxon>
    </lineage>
</organism>
<protein>
    <submittedName>
        <fullName evidence="1">Uncharacterized protein</fullName>
    </submittedName>
</protein>
<dbReference type="Proteomes" id="UP001164743">
    <property type="component" value="Chromosome 14A"/>
</dbReference>
<evidence type="ECO:0000313" key="2">
    <source>
        <dbReference type="Proteomes" id="UP001164743"/>
    </source>
</evidence>
<proteinExistence type="predicted"/>
<reference evidence="1" key="1">
    <citation type="submission" date="2022-10" db="EMBL/GenBank/DDBJ databases">
        <title>Puccinia triticina Genome sequencing and assembly.</title>
        <authorList>
            <person name="Li C."/>
        </authorList>
    </citation>
    <scope>NUCLEOTIDE SEQUENCE</scope>
    <source>
        <strain evidence="1">Pt15</strain>
    </source>
</reference>
<gene>
    <name evidence="1" type="ORF">PtA15_14A384</name>
</gene>
<evidence type="ECO:0000313" key="1">
    <source>
        <dbReference type="EMBL" id="WAQ91500.1"/>
    </source>
</evidence>
<dbReference type="EMBL" id="CP110434">
    <property type="protein sequence ID" value="WAQ91500.1"/>
    <property type="molecule type" value="Genomic_DNA"/>
</dbReference>